<proteinExistence type="inferred from homology"/>
<evidence type="ECO:0000256" key="5">
    <source>
        <dbReference type="PROSITE-ProRule" id="PRU01191"/>
    </source>
</evidence>
<comment type="caution">
    <text evidence="7">The sequence shown here is derived from an EMBL/GenBank/DDBJ whole genome shotgun (WGS) entry which is preliminary data.</text>
</comment>
<dbReference type="InterPro" id="IPR005202">
    <property type="entry name" value="TF_GRAS"/>
</dbReference>
<keyword evidence="8" id="KW-1185">Reference proteome</keyword>
<sequence length="716" mass="80461">MDSSSNFLDGFTTMSPNSEDNCSNLINEYTFNQLSAPTSDLNFLGSPNLSSDSDLGPAGFELSIPTAVGLEGQPYDAPHVAIPPMLQADSTSSPYDSDFSETVLKYINQILMEENIENKPCMFYDPLGLKDTEKSFYDALGQNYPPLPNLNSVDSPVLSSSSCDYGTSSTSGSSTVNDSQGLSDLGEHNYQSSFSPPPILGEYNVVQSNFKPTDESQFFGNLSNGSVNYLGYGLEVMAQNIFTNRESMLQFRRGLEEASKFLPKSNNLVIDLESNVVSSSKSKGEDLKVESLVVKSEKENYLPDGSRGRKNHAREEIELEEGRSNKQTAVYVEETELSEMFDKVLLCTEAPAAMYGDNCEHLQNDVSKAFLETQGGNGGKGSRNKKQVKKETVDLRNLLILCAQAVSAGDVRTANELLKQVRDHSTPFGDGSQRLAHFFANGLEARLAGTKPALSRGSHFSLWPILIQFLSKRPEGPPKLRITGVDLPQPGFRPTESIEETGRRLEKYCKRFNVPFEYNAIASQNWETIRMEELKIERNEVLAVACAFRTKNLLDETIEGISPRDAFLNLIRRMKPDIFVNSIVNGSFNAPFFHTRFREALFHYSALYDMFDVTISRNNPERLMFEREFYGREAMNVIACEGLERVERPETYKQCQVRISRAGFKLLPLDQEQISMFRAKMKAWYHKDFMLDEDNHWLLQGWKGRIVYASSSWVPV</sequence>
<feature type="region of interest" description="Leucine repeat II (LRII)" evidence="5">
    <location>
        <begin position="500"/>
        <end position="532"/>
    </location>
</feature>
<comment type="similarity">
    <text evidence="5">Belongs to the GRAS family.</text>
</comment>
<keyword evidence="2" id="KW-0805">Transcription regulation</keyword>
<gene>
    <name evidence="7" type="ORF">CMV_006604</name>
</gene>
<organism evidence="7 8">
    <name type="scientific">Castanea mollissima</name>
    <name type="common">Chinese chestnut</name>
    <dbReference type="NCBI Taxonomy" id="60419"/>
    <lineage>
        <taxon>Eukaryota</taxon>
        <taxon>Viridiplantae</taxon>
        <taxon>Streptophyta</taxon>
        <taxon>Embryophyta</taxon>
        <taxon>Tracheophyta</taxon>
        <taxon>Spermatophyta</taxon>
        <taxon>Magnoliopsida</taxon>
        <taxon>eudicotyledons</taxon>
        <taxon>Gunneridae</taxon>
        <taxon>Pentapetalae</taxon>
        <taxon>rosids</taxon>
        <taxon>fabids</taxon>
        <taxon>Fagales</taxon>
        <taxon>Fagaceae</taxon>
        <taxon>Castanea</taxon>
    </lineage>
</organism>
<dbReference type="AlphaFoldDB" id="A0A8J4VT96"/>
<feature type="region of interest" description="SAW" evidence="5">
    <location>
        <begin position="639"/>
        <end position="714"/>
    </location>
</feature>
<feature type="region of interest" description="Disordered" evidence="6">
    <location>
        <begin position="167"/>
        <end position="188"/>
    </location>
</feature>
<evidence type="ECO:0000313" key="8">
    <source>
        <dbReference type="Proteomes" id="UP000737018"/>
    </source>
</evidence>
<protein>
    <submittedName>
        <fullName evidence="7">Uncharacterized protein</fullName>
    </submittedName>
</protein>
<comment type="caution">
    <text evidence="5">Lacks conserved residue(s) required for the propagation of feature annotation.</text>
</comment>
<feature type="compositionally biased region" description="Basic and acidic residues" evidence="6">
    <location>
        <begin position="313"/>
        <end position="323"/>
    </location>
</feature>
<dbReference type="OrthoDB" id="47276at2759"/>
<dbReference type="PROSITE" id="PS50985">
    <property type="entry name" value="GRAS"/>
    <property type="match status" value="1"/>
</dbReference>
<evidence type="ECO:0000256" key="4">
    <source>
        <dbReference type="ARBA" id="ARBA00023242"/>
    </source>
</evidence>
<feature type="region of interest" description="Disordered" evidence="6">
    <location>
        <begin position="302"/>
        <end position="323"/>
    </location>
</feature>
<dbReference type="PANTHER" id="PTHR31636">
    <property type="entry name" value="OSJNBA0084A10.13 PROTEIN-RELATED"/>
    <property type="match status" value="1"/>
</dbReference>
<accession>A0A8J4VT96</accession>
<reference evidence="7" key="1">
    <citation type="submission" date="2020-03" db="EMBL/GenBank/DDBJ databases">
        <title>Castanea mollissima Vanexum genome sequencing.</title>
        <authorList>
            <person name="Staton M."/>
        </authorList>
    </citation>
    <scope>NUCLEOTIDE SEQUENCE</scope>
    <source>
        <tissue evidence="7">Leaf</tissue>
    </source>
</reference>
<evidence type="ECO:0000256" key="1">
    <source>
        <dbReference type="ARBA" id="ARBA00004123"/>
    </source>
</evidence>
<keyword evidence="3" id="KW-0804">Transcription</keyword>
<evidence type="ECO:0000256" key="6">
    <source>
        <dbReference type="SAM" id="MobiDB-lite"/>
    </source>
</evidence>
<dbReference type="EMBL" id="JRKL02000628">
    <property type="protein sequence ID" value="KAF3969610.1"/>
    <property type="molecule type" value="Genomic_DNA"/>
</dbReference>
<comment type="subcellular location">
    <subcellularLocation>
        <location evidence="1">Nucleus</location>
    </subcellularLocation>
</comment>
<keyword evidence="4" id="KW-0539">Nucleus</keyword>
<evidence type="ECO:0000313" key="7">
    <source>
        <dbReference type="EMBL" id="KAF3969610.1"/>
    </source>
</evidence>
<dbReference type="Proteomes" id="UP000737018">
    <property type="component" value="Unassembled WGS sequence"/>
</dbReference>
<name>A0A8J4VT96_9ROSI</name>
<dbReference type="Pfam" id="PF03514">
    <property type="entry name" value="GRAS"/>
    <property type="match status" value="2"/>
</dbReference>
<evidence type="ECO:0000256" key="3">
    <source>
        <dbReference type="ARBA" id="ARBA00023163"/>
    </source>
</evidence>
<dbReference type="GO" id="GO:0005634">
    <property type="term" value="C:nucleus"/>
    <property type="evidence" value="ECO:0007669"/>
    <property type="project" value="UniProtKB-SubCell"/>
</dbReference>
<evidence type="ECO:0000256" key="2">
    <source>
        <dbReference type="ARBA" id="ARBA00023015"/>
    </source>
</evidence>